<dbReference type="EnsemblMetazoa" id="G19982.2">
    <property type="protein sequence ID" value="G19982.2:cds"/>
    <property type="gene ID" value="G19982"/>
</dbReference>
<keyword evidence="7 8" id="KW-0539">Nucleus</keyword>
<keyword evidence="4 8" id="KW-0747">Spliceosome</keyword>
<evidence type="ECO:0000256" key="6">
    <source>
        <dbReference type="ARBA" id="ARBA00023187"/>
    </source>
</evidence>
<comment type="function">
    <text evidence="8">Part of the spliceosome which catalyzes two sequential transesterification reactions, first the excision of the non-coding intron from pre-mRNA and then the ligation of the coding exons to form the mature mRNA. Plays a role in stabilizing the structure of the spliceosome catalytic core and docking of the branch helix into the active site, producing 5'-exon and lariat intron-3'-intermediates.</text>
</comment>
<comment type="similarity">
    <text evidence="8">Belongs to the CWC16 family. YJU2 subfamily.</text>
</comment>
<feature type="compositionally biased region" description="Low complexity" evidence="10">
    <location>
        <begin position="304"/>
        <end position="314"/>
    </location>
</feature>
<dbReference type="OMA" id="PWRNEDE"/>
<feature type="binding site" evidence="8">
    <location>
        <position position="83"/>
    </location>
    <ligand>
        <name>Zn(2+)</name>
        <dbReference type="ChEBI" id="CHEBI:29105"/>
    </ligand>
</feature>
<keyword evidence="6" id="KW-0508">mRNA splicing</keyword>
<evidence type="ECO:0000256" key="8">
    <source>
        <dbReference type="HAMAP-Rule" id="MF_03226"/>
    </source>
</evidence>
<dbReference type="OrthoDB" id="674963at2759"/>
<dbReference type="HAMAP" id="MF_03226">
    <property type="entry name" value="YJU2"/>
    <property type="match status" value="1"/>
</dbReference>
<dbReference type="InterPro" id="IPR043701">
    <property type="entry name" value="Yju2"/>
</dbReference>
<keyword evidence="9" id="KW-0175">Coiled coil</keyword>
<keyword evidence="3 8" id="KW-0479">Metal-binding</keyword>
<dbReference type="InterPro" id="IPR007590">
    <property type="entry name" value="Saf4/Yju2"/>
</dbReference>
<dbReference type="GO" id="GO:0046872">
    <property type="term" value="F:metal ion binding"/>
    <property type="evidence" value="ECO:0007669"/>
    <property type="project" value="UniProtKB-KW"/>
</dbReference>
<evidence type="ECO:0000256" key="10">
    <source>
        <dbReference type="SAM" id="MobiDB-lite"/>
    </source>
</evidence>
<dbReference type="AlphaFoldDB" id="A0A8W8JLG5"/>
<comment type="subcellular location">
    <subcellularLocation>
        <location evidence="1 8">Nucleus</location>
    </subcellularLocation>
</comment>
<evidence type="ECO:0000256" key="4">
    <source>
        <dbReference type="ARBA" id="ARBA00022728"/>
    </source>
</evidence>
<protein>
    <recommendedName>
        <fullName evidence="8">Splicing factor YJU2</fullName>
    </recommendedName>
</protein>
<comment type="subunit">
    <text evidence="8">Component of the spliceosome. Present in the activated B complex, the catalytically activated B* complex which catalyzes the branching, the catalytic step 1 C complex catalyzing the exon ligation, and the postcatalytic P complex containing the ligated exons (mRNA) and the excised lariat intron.</text>
</comment>
<feature type="binding site" evidence="8">
    <location>
        <position position="46"/>
    </location>
    <ligand>
        <name>Zn(2+)</name>
        <dbReference type="ChEBI" id="CHEBI:29105"/>
    </ligand>
</feature>
<evidence type="ECO:0000256" key="3">
    <source>
        <dbReference type="ARBA" id="ARBA00022723"/>
    </source>
</evidence>
<evidence type="ECO:0000313" key="12">
    <source>
        <dbReference type="Proteomes" id="UP000005408"/>
    </source>
</evidence>
<feature type="binding site" evidence="8">
    <location>
        <position position="43"/>
    </location>
    <ligand>
        <name>Zn(2+)</name>
        <dbReference type="ChEBI" id="CHEBI:29105"/>
    </ligand>
</feature>
<dbReference type="Pfam" id="PF04502">
    <property type="entry name" value="Saf4_Yju2"/>
    <property type="match status" value="1"/>
</dbReference>
<dbReference type="PANTHER" id="PTHR12111">
    <property type="entry name" value="SPLICING FACTOR YJU2"/>
    <property type="match status" value="1"/>
</dbReference>
<evidence type="ECO:0000256" key="9">
    <source>
        <dbReference type="SAM" id="Coils"/>
    </source>
</evidence>
<keyword evidence="2" id="KW-0507">mRNA processing</keyword>
<feature type="coiled-coil region" evidence="9">
    <location>
        <begin position="169"/>
        <end position="196"/>
    </location>
</feature>
<proteinExistence type="inferred from homology"/>
<name>A0A8W8JLG5_MAGGI</name>
<dbReference type="GO" id="GO:0000349">
    <property type="term" value="P:generation of catalytic spliceosome for first transesterification step"/>
    <property type="evidence" value="ECO:0007669"/>
    <property type="project" value="UniProtKB-UniRule"/>
</dbReference>
<evidence type="ECO:0000313" key="11">
    <source>
        <dbReference type="EnsemblMetazoa" id="G19982.2:cds"/>
    </source>
</evidence>
<accession>A0A8W8JLG5</accession>
<evidence type="ECO:0000256" key="7">
    <source>
        <dbReference type="ARBA" id="ARBA00023242"/>
    </source>
</evidence>
<dbReference type="Proteomes" id="UP000005408">
    <property type="component" value="Unassembled WGS sequence"/>
</dbReference>
<evidence type="ECO:0000256" key="5">
    <source>
        <dbReference type="ARBA" id="ARBA00022833"/>
    </source>
</evidence>
<feature type="binding site" evidence="8">
    <location>
        <position position="80"/>
    </location>
    <ligand>
        <name>Zn(2+)</name>
        <dbReference type="ChEBI" id="CHEBI:29105"/>
    </ligand>
</feature>
<reference evidence="11" key="1">
    <citation type="submission" date="2022-08" db="UniProtKB">
        <authorList>
            <consortium name="EnsemblMetazoa"/>
        </authorList>
    </citation>
    <scope>IDENTIFICATION</scope>
    <source>
        <strain evidence="11">05x7-T-G4-1.051#20</strain>
    </source>
</reference>
<keyword evidence="12" id="KW-1185">Reference proteome</keyword>
<evidence type="ECO:0000256" key="2">
    <source>
        <dbReference type="ARBA" id="ARBA00022664"/>
    </source>
</evidence>
<sequence length="375" mass="42205">MSERKVLNKYYPPDFDPTDIPKMKTQKNRPFNIRIMAPMNMRCDNCGEYIYKGKKFNSRKEDVEDEYYLGLRIFRFYIKCPRCVSEIAFKTDLENTDYTLEAGATRLFEAEKLARQMAEKEIKDKEDEELNNPMKILENRTKASRKEIEEIDTLEEIRDMNARHAKVDHEEVLKFHAEYEKQLKRLQEEEEEREIRELFGEVNGQSIKRLHDDEEEGEGPPIKKGPVSTTKPTDFLTSDAPGTSKVGTSKAAKPAVWERSIGSVGSKASLMKLVKSNKKKGSASTEKSEALTVKSDTSEKKKNSMGQSGSSASSRVDGTLEGDQKKQQANADKTQTNTNSGQTQTKGDQSGPVTTAGSSALSMLGSYSDSEESDT</sequence>
<dbReference type="GO" id="GO:0071006">
    <property type="term" value="C:U2-type catalytic step 1 spliceosome"/>
    <property type="evidence" value="ECO:0007669"/>
    <property type="project" value="UniProtKB-UniRule"/>
</dbReference>
<feature type="region of interest" description="Disordered" evidence="10">
    <location>
        <begin position="197"/>
        <end position="375"/>
    </location>
</feature>
<keyword evidence="5 8" id="KW-0862">Zinc</keyword>
<dbReference type="PANTHER" id="PTHR12111:SF1">
    <property type="entry name" value="SPLICING FACTOR YJU2"/>
    <property type="match status" value="1"/>
</dbReference>
<organism evidence="11 12">
    <name type="scientific">Magallana gigas</name>
    <name type="common">Pacific oyster</name>
    <name type="synonym">Crassostrea gigas</name>
    <dbReference type="NCBI Taxonomy" id="29159"/>
    <lineage>
        <taxon>Eukaryota</taxon>
        <taxon>Metazoa</taxon>
        <taxon>Spiralia</taxon>
        <taxon>Lophotrochozoa</taxon>
        <taxon>Mollusca</taxon>
        <taxon>Bivalvia</taxon>
        <taxon>Autobranchia</taxon>
        <taxon>Pteriomorphia</taxon>
        <taxon>Ostreida</taxon>
        <taxon>Ostreoidea</taxon>
        <taxon>Ostreidae</taxon>
        <taxon>Magallana</taxon>
    </lineage>
</organism>
<feature type="compositionally biased region" description="Low complexity" evidence="10">
    <location>
        <begin position="333"/>
        <end position="347"/>
    </location>
</feature>
<evidence type="ECO:0000256" key="1">
    <source>
        <dbReference type="ARBA" id="ARBA00004123"/>
    </source>
</evidence>
<feature type="compositionally biased region" description="Polar residues" evidence="10">
    <location>
        <begin position="351"/>
        <end position="368"/>
    </location>
</feature>
<feature type="compositionally biased region" description="Polar residues" evidence="10">
    <location>
        <begin position="227"/>
        <end position="236"/>
    </location>
</feature>